<dbReference type="RefSeq" id="XP_040762698.1">
    <property type="nucleotide sequence ID" value="XM_040914529.1"/>
</dbReference>
<feature type="compositionally biased region" description="Polar residues" evidence="1">
    <location>
        <begin position="75"/>
        <end position="93"/>
    </location>
</feature>
<organism evidence="2 3">
    <name type="scientific">Laetiporus sulphureus 93-53</name>
    <dbReference type="NCBI Taxonomy" id="1314785"/>
    <lineage>
        <taxon>Eukaryota</taxon>
        <taxon>Fungi</taxon>
        <taxon>Dikarya</taxon>
        <taxon>Basidiomycota</taxon>
        <taxon>Agaricomycotina</taxon>
        <taxon>Agaricomycetes</taxon>
        <taxon>Polyporales</taxon>
        <taxon>Laetiporus</taxon>
    </lineage>
</organism>
<dbReference type="OrthoDB" id="2608976at2759"/>
<evidence type="ECO:0000256" key="1">
    <source>
        <dbReference type="SAM" id="MobiDB-lite"/>
    </source>
</evidence>
<evidence type="ECO:0000313" key="2">
    <source>
        <dbReference type="EMBL" id="KZT04958.1"/>
    </source>
</evidence>
<evidence type="ECO:0000313" key="3">
    <source>
        <dbReference type="Proteomes" id="UP000076871"/>
    </source>
</evidence>
<gene>
    <name evidence="2" type="ORF">LAESUDRAFT_813832</name>
</gene>
<reference evidence="2 3" key="1">
    <citation type="journal article" date="2016" name="Mol. Biol. Evol.">
        <title>Comparative Genomics of Early-Diverging Mushroom-Forming Fungi Provides Insights into the Origins of Lignocellulose Decay Capabilities.</title>
        <authorList>
            <person name="Nagy L.G."/>
            <person name="Riley R."/>
            <person name="Tritt A."/>
            <person name="Adam C."/>
            <person name="Daum C."/>
            <person name="Floudas D."/>
            <person name="Sun H."/>
            <person name="Yadav J.S."/>
            <person name="Pangilinan J."/>
            <person name="Larsson K.H."/>
            <person name="Matsuura K."/>
            <person name="Barry K."/>
            <person name="Labutti K."/>
            <person name="Kuo R."/>
            <person name="Ohm R.A."/>
            <person name="Bhattacharya S.S."/>
            <person name="Shirouzu T."/>
            <person name="Yoshinaga Y."/>
            <person name="Martin F.M."/>
            <person name="Grigoriev I.V."/>
            <person name="Hibbett D.S."/>
        </authorList>
    </citation>
    <scope>NUCLEOTIDE SEQUENCE [LARGE SCALE GENOMIC DNA]</scope>
    <source>
        <strain evidence="2 3">93-53</strain>
    </source>
</reference>
<dbReference type="EMBL" id="KV427633">
    <property type="protein sequence ID" value="KZT04958.1"/>
    <property type="molecule type" value="Genomic_DNA"/>
</dbReference>
<keyword evidence="3" id="KW-1185">Reference proteome</keyword>
<sequence>MADNAFGECCAGCCGMCCIIGSEGIFSWLQITTCNPGDHQRGCCTGCCKKSFDEDEFLAEQEKRRAEAASEGTALVTQPSAQPSMSVTQTVVSNDAPKTDKLPSPRPSLSYAQDPGAADDNGQGAERAEQHAPFQEPGDDPYASGEGANADRESLDLELPLPLPGCSLMGDDETTEKSASAAEMHN</sequence>
<dbReference type="AlphaFoldDB" id="A0A165DIJ6"/>
<protein>
    <submittedName>
        <fullName evidence="2">Uncharacterized protein</fullName>
    </submittedName>
</protein>
<proteinExistence type="predicted"/>
<name>A0A165DIJ6_9APHY</name>
<feature type="region of interest" description="Disordered" evidence="1">
    <location>
        <begin position="62"/>
        <end position="186"/>
    </location>
</feature>
<dbReference type="InParanoid" id="A0A165DIJ6"/>
<accession>A0A165DIJ6</accession>
<dbReference type="GeneID" id="63831556"/>
<dbReference type="Proteomes" id="UP000076871">
    <property type="component" value="Unassembled WGS sequence"/>
</dbReference>